<dbReference type="EMBL" id="PGFZ01000009">
    <property type="protein sequence ID" value="POZ50704.1"/>
    <property type="molecule type" value="Genomic_DNA"/>
</dbReference>
<protein>
    <recommendedName>
        <fullName evidence="1">Methyltransferase domain-containing protein</fullName>
    </recommendedName>
</protein>
<dbReference type="Gene3D" id="3.40.50.150">
    <property type="entry name" value="Vaccinia Virus protein VP39"/>
    <property type="match status" value="1"/>
</dbReference>
<dbReference type="AlphaFoldDB" id="A0A2S5CIS7"/>
<comment type="caution">
    <text evidence="2">The sequence shown here is derived from an EMBL/GenBank/DDBJ whole genome shotgun (WGS) entry which is preliminary data.</text>
</comment>
<dbReference type="Proteomes" id="UP000237423">
    <property type="component" value="Unassembled WGS sequence"/>
</dbReference>
<reference evidence="2 3" key="1">
    <citation type="submission" date="2017-11" db="EMBL/GenBank/DDBJ databases">
        <title>Draft Genome Sequence of Methylobacter psychrotolerans Sph1T, an Obligate Methanotroph from Low-Temperature Environments.</title>
        <authorList>
            <person name="Oshkin I.Y."/>
            <person name="Miroshnikov K."/>
            <person name="Belova S.E."/>
            <person name="Korzhenkov A."/>
            <person name="Toshchakov S.V."/>
            <person name="Dedysh S.N."/>
        </authorList>
    </citation>
    <scope>NUCLEOTIDE SEQUENCE [LARGE SCALE GENOMIC DNA]</scope>
    <source>
        <strain evidence="2 3">Sph1</strain>
    </source>
</reference>
<gene>
    <name evidence="2" type="ORF">AADEFJLK_03601</name>
</gene>
<dbReference type="Pfam" id="PF13649">
    <property type="entry name" value="Methyltransf_25"/>
    <property type="match status" value="1"/>
</dbReference>
<evidence type="ECO:0000259" key="1">
    <source>
        <dbReference type="Pfam" id="PF13649"/>
    </source>
</evidence>
<sequence length="210" mass="22286">MTAKKHKRPADGSPSPFVMACLAHKSLTASGLALDLACGYGRHTRKLGSMGFSAVSGDLSMDCLGVTRRGPAPAFCVCLDARAELPFTDRAFRLVLIVHYVDKGLLARAARVIAPGGFLIYESYGGQGENWRSLPAHGEVENELSGEFSVIRKCTRSVGPKDGPRANVKLFARKNSPQTAVNALLGRAGDGMPLSHSYAGPHQIILPGKG</sequence>
<evidence type="ECO:0000313" key="2">
    <source>
        <dbReference type="EMBL" id="POZ50704.1"/>
    </source>
</evidence>
<dbReference type="SUPFAM" id="SSF53335">
    <property type="entry name" value="S-adenosyl-L-methionine-dependent methyltransferases"/>
    <property type="match status" value="1"/>
</dbReference>
<dbReference type="InterPro" id="IPR029063">
    <property type="entry name" value="SAM-dependent_MTases_sf"/>
</dbReference>
<dbReference type="CDD" id="cd02440">
    <property type="entry name" value="AdoMet_MTases"/>
    <property type="match status" value="1"/>
</dbReference>
<dbReference type="InterPro" id="IPR041698">
    <property type="entry name" value="Methyltransf_25"/>
</dbReference>
<proteinExistence type="predicted"/>
<organism evidence="2 3">
    <name type="scientific">Methylovulum psychrotolerans</name>
    <dbReference type="NCBI Taxonomy" id="1704499"/>
    <lineage>
        <taxon>Bacteria</taxon>
        <taxon>Pseudomonadati</taxon>
        <taxon>Pseudomonadota</taxon>
        <taxon>Gammaproteobacteria</taxon>
        <taxon>Methylococcales</taxon>
        <taxon>Methylococcaceae</taxon>
        <taxon>Methylovulum</taxon>
    </lineage>
</organism>
<feature type="domain" description="Methyltransferase" evidence="1">
    <location>
        <begin position="34"/>
        <end position="117"/>
    </location>
</feature>
<accession>A0A2S5CIS7</accession>
<name>A0A2S5CIS7_9GAMM</name>
<evidence type="ECO:0000313" key="3">
    <source>
        <dbReference type="Proteomes" id="UP000237423"/>
    </source>
</evidence>